<dbReference type="InterPro" id="IPR008257">
    <property type="entry name" value="Pept_M19"/>
</dbReference>
<reference evidence="1" key="2">
    <citation type="submission" date="2021-04" db="EMBL/GenBank/DDBJ databases">
        <authorList>
            <person name="Gilroy R."/>
        </authorList>
    </citation>
    <scope>NUCLEOTIDE SEQUENCE</scope>
    <source>
        <strain evidence="1">CHK193-4272</strain>
    </source>
</reference>
<dbReference type="EMBL" id="DXIE01000057">
    <property type="protein sequence ID" value="HIV63021.1"/>
    <property type="molecule type" value="Genomic_DNA"/>
</dbReference>
<evidence type="ECO:0000313" key="1">
    <source>
        <dbReference type="EMBL" id="HIV63021.1"/>
    </source>
</evidence>
<dbReference type="Gene3D" id="3.20.20.140">
    <property type="entry name" value="Metal-dependent hydrolases"/>
    <property type="match status" value="1"/>
</dbReference>
<feature type="non-terminal residue" evidence="1">
    <location>
        <position position="1"/>
    </location>
</feature>
<dbReference type="InterPro" id="IPR032466">
    <property type="entry name" value="Metal_Hydrolase"/>
</dbReference>
<accession>A0A9D1PIX0</accession>
<organism evidence="1 2">
    <name type="scientific">Candidatus Butyricicoccus avistercoris</name>
    <dbReference type="NCBI Taxonomy" id="2838518"/>
    <lineage>
        <taxon>Bacteria</taxon>
        <taxon>Bacillati</taxon>
        <taxon>Bacillota</taxon>
        <taxon>Clostridia</taxon>
        <taxon>Eubacteriales</taxon>
        <taxon>Butyricicoccaceae</taxon>
        <taxon>Butyricicoccus</taxon>
    </lineage>
</organism>
<name>A0A9D1PIX0_9FIRM</name>
<dbReference type="PROSITE" id="PS51365">
    <property type="entry name" value="RENAL_DIPEPTIDASE_2"/>
    <property type="match status" value="1"/>
</dbReference>
<dbReference type="PANTHER" id="PTHR10443:SF12">
    <property type="entry name" value="DIPEPTIDASE"/>
    <property type="match status" value="1"/>
</dbReference>
<dbReference type="AlphaFoldDB" id="A0A9D1PIX0"/>
<dbReference type="Pfam" id="PF01244">
    <property type="entry name" value="Peptidase_M19"/>
    <property type="match status" value="1"/>
</dbReference>
<gene>
    <name evidence="1" type="ORF">H9746_09340</name>
</gene>
<dbReference type="Proteomes" id="UP000886808">
    <property type="component" value="Unassembled WGS sequence"/>
</dbReference>
<evidence type="ECO:0000313" key="2">
    <source>
        <dbReference type="Proteomes" id="UP000886808"/>
    </source>
</evidence>
<protein>
    <submittedName>
        <fullName evidence="1">Dipeptidase</fullName>
    </submittedName>
</protein>
<proteinExistence type="predicted"/>
<dbReference type="PANTHER" id="PTHR10443">
    <property type="entry name" value="MICROSOMAL DIPEPTIDASE"/>
    <property type="match status" value="1"/>
</dbReference>
<dbReference type="GO" id="GO:0006508">
    <property type="term" value="P:proteolysis"/>
    <property type="evidence" value="ECO:0007669"/>
    <property type="project" value="InterPro"/>
</dbReference>
<dbReference type="GO" id="GO:0070573">
    <property type="term" value="F:metallodipeptidase activity"/>
    <property type="evidence" value="ECO:0007669"/>
    <property type="project" value="InterPro"/>
</dbReference>
<reference evidence="1" key="1">
    <citation type="journal article" date="2021" name="PeerJ">
        <title>Extensive microbial diversity within the chicken gut microbiome revealed by metagenomics and culture.</title>
        <authorList>
            <person name="Gilroy R."/>
            <person name="Ravi A."/>
            <person name="Getino M."/>
            <person name="Pursley I."/>
            <person name="Horton D.L."/>
            <person name="Alikhan N.F."/>
            <person name="Baker D."/>
            <person name="Gharbi K."/>
            <person name="Hall N."/>
            <person name="Watson M."/>
            <person name="Adriaenssens E.M."/>
            <person name="Foster-Nyarko E."/>
            <person name="Jarju S."/>
            <person name="Secka A."/>
            <person name="Antonio M."/>
            <person name="Oren A."/>
            <person name="Chaudhuri R.R."/>
            <person name="La Ragione R."/>
            <person name="Hildebrand F."/>
            <person name="Pallen M.J."/>
        </authorList>
    </citation>
    <scope>NUCLEOTIDE SEQUENCE</scope>
    <source>
        <strain evidence="1">CHK193-4272</strain>
    </source>
</reference>
<sequence length="220" mass="24672">AITKGKSAAFLSIEGAELVPTYEHLQKAYDAGVRMITLSWNYQNKYATGAMLDNDAVLTAEGKTFVDNLVKKNIIIDVSHLSEHGFWDVCTQTEAPFVASHSNSRSVHHHLRNLTDLQFSEIIRRGGLCGINLYSRFLSNKDESSFADALKHIEHFCSLGGEDCLALGCDFDGCDNLPKEIKSAGDMQKFAEYMLKHNYAQSIVDNIFYNNANKFIHRML</sequence>
<comment type="caution">
    <text evidence="1">The sequence shown here is derived from an EMBL/GenBank/DDBJ whole genome shotgun (WGS) entry which is preliminary data.</text>
</comment>
<dbReference type="SUPFAM" id="SSF51556">
    <property type="entry name" value="Metallo-dependent hydrolases"/>
    <property type="match status" value="1"/>
</dbReference>